<dbReference type="OrthoDB" id="6088948at2"/>
<dbReference type="Pfam" id="PF22470">
    <property type="entry name" value="Histone_HNS_N"/>
    <property type="match status" value="1"/>
</dbReference>
<dbReference type="Proteomes" id="UP000244334">
    <property type="component" value="Unassembled WGS sequence"/>
</dbReference>
<protein>
    <submittedName>
        <fullName evidence="3">H-NS histone family protein</fullName>
    </submittedName>
</protein>
<accession>A0A1E7Z3G5</accession>
<dbReference type="InterPro" id="IPR054180">
    <property type="entry name" value="H-NS-like_N"/>
</dbReference>
<dbReference type="AlphaFoldDB" id="A0A1E7Z3G5"/>
<evidence type="ECO:0000313" key="4">
    <source>
        <dbReference type="Proteomes" id="UP000243534"/>
    </source>
</evidence>
<proteinExistence type="predicted"/>
<dbReference type="Proteomes" id="UP000243534">
    <property type="component" value="Unassembled WGS sequence"/>
</dbReference>
<keyword evidence="5" id="KW-1185">Reference proteome</keyword>
<gene>
    <name evidence="3" type="ORF">ACZ87_02582</name>
    <name evidence="2" type="ORF">BBW68_01145</name>
</gene>
<sequence>MADITKSEFLSILRHKAKLKGLISEQSIADLDYILRKFNEVIDDLIKEKTAEQNAKSAIMNEAKSILSNSALSKTDLEALFTELTRKSGLALARKDTTERRRKSRLPVKYRHDTVNPNGKQVTYSWTGTGRRPVFFMDMTDEELEKYRVKDEE</sequence>
<organism evidence="2 4">
    <name type="scientific">Candidatus Erwinia dacicola</name>
    <dbReference type="NCBI Taxonomy" id="252393"/>
    <lineage>
        <taxon>Bacteria</taxon>
        <taxon>Pseudomonadati</taxon>
        <taxon>Pseudomonadota</taxon>
        <taxon>Gammaproteobacteria</taxon>
        <taxon>Enterobacterales</taxon>
        <taxon>Erwiniaceae</taxon>
        <taxon>Erwinia</taxon>
    </lineage>
</organism>
<dbReference type="Gene3D" id="1.10.287.1050">
    <property type="entry name" value="H-NS histone-like proteins"/>
    <property type="match status" value="1"/>
</dbReference>
<dbReference type="GO" id="GO:0046983">
    <property type="term" value="F:protein dimerization activity"/>
    <property type="evidence" value="ECO:0007669"/>
    <property type="project" value="InterPro"/>
</dbReference>
<comment type="caution">
    <text evidence="2">The sequence shown here is derived from an EMBL/GenBank/DDBJ whole genome shotgun (WGS) entry which is preliminary data.</text>
</comment>
<dbReference type="EMBL" id="MAYS01000101">
    <property type="protein sequence ID" value="OFC63327.1"/>
    <property type="molecule type" value="Genomic_DNA"/>
</dbReference>
<reference evidence="2 4" key="1">
    <citation type="submission" date="2016-07" db="EMBL/GenBank/DDBJ databases">
        <authorList>
            <person name="Yuval B."/>
        </authorList>
    </citation>
    <scope>NUCLEOTIDE SEQUENCE [LARGE SCALE GENOMIC DNA]</scope>
    <source>
        <strain evidence="2 4">IL</strain>
    </source>
</reference>
<feature type="domain" description="DNA-binding protein H-NS-like N-terminal" evidence="1">
    <location>
        <begin position="7"/>
        <end position="79"/>
    </location>
</feature>
<evidence type="ECO:0000259" key="1">
    <source>
        <dbReference type="Pfam" id="PF22470"/>
    </source>
</evidence>
<name>A0A1E7Z3G5_9GAMM</name>
<dbReference type="RefSeq" id="WP_070133947.1">
    <property type="nucleotide sequence ID" value="NZ_LJAM02000303.1"/>
</dbReference>
<dbReference type="InterPro" id="IPR027454">
    <property type="entry name" value="Histone_HNS_N"/>
</dbReference>
<evidence type="ECO:0000313" key="5">
    <source>
        <dbReference type="Proteomes" id="UP000244334"/>
    </source>
</evidence>
<evidence type="ECO:0000313" key="2">
    <source>
        <dbReference type="EMBL" id="OFC63327.1"/>
    </source>
</evidence>
<dbReference type="EMBL" id="LJAM02000303">
    <property type="protein sequence ID" value="RAP70610.1"/>
    <property type="molecule type" value="Genomic_DNA"/>
</dbReference>
<reference evidence="3 5" key="2">
    <citation type="submission" date="2018-04" db="EMBL/GenBank/DDBJ databases">
        <title>Genomes of the Obligate Erwinia dacicola and Facultative Enterobacter sp. OLF Endosymbionts of the Olive Fruit fly, Bactrocera oleae.</title>
        <authorList>
            <person name="Estes A.M."/>
            <person name="Hearn D.J."/>
            <person name="Agarwal S."/>
            <person name="Pierson E.A."/>
            <person name="Dunning-Hotopp J.C."/>
        </authorList>
    </citation>
    <scope>NUCLEOTIDE SEQUENCE [LARGE SCALE GENOMIC DNA]</scope>
    <source>
        <strain evidence="3 5">Oroville</strain>
    </source>
</reference>
<evidence type="ECO:0000313" key="3">
    <source>
        <dbReference type="EMBL" id="RAP70610.1"/>
    </source>
</evidence>